<evidence type="ECO:0000259" key="1">
    <source>
        <dbReference type="PROSITE" id="PS50943"/>
    </source>
</evidence>
<dbReference type="SMART" id="SM00530">
    <property type="entry name" value="HTH_XRE"/>
    <property type="match status" value="1"/>
</dbReference>
<comment type="caution">
    <text evidence="2">The sequence shown here is derived from an EMBL/GenBank/DDBJ whole genome shotgun (WGS) entry which is preliminary data.</text>
</comment>
<dbReference type="RefSeq" id="WP_170119247.1">
    <property type="nucleotide sequence ID" value="NZ_QGGL01000003.1"/>
</dbReference>
<accession>A0A316DBG7</accession>
<dbReference type="GO" id="GO:0003677">
    <property type="term" value="F:DNA binding"/>
    <property type="evidence" value="ECO:0007669"/>
    <property type="project" value="InterPro"/>
</dbReference>
<protein>
    <submittedName>
        <fullName evidence="2">Helix-turn-helix protein</fullName>
    </submittedName>
</protein>
<evidence type="ECO:0000313" key="2">
    <source>
        <dbReference type="EMBL" id="PWK15477.1"/>
    </source>
</evidence>
<sequence length="67" mass="7497">MTSPNALDQLMKEQRLTLQKVSELTGVSPLALEYMIEQNSQPKAHVAQKVAKVLNVPVEQIWPKLGK</sequence>
<organism evidence="2 3">
    <name type="scientific">Tumebacillus permanentifrigoris</name>
    <dbReference type="NCBI Taxonomy" id="378543"/>
    <lineage>
        <taxon>Bacteria</taxon>
        <taxon>Bacillati</taxon>
        <taxon>Bacillota</taxon>
        <taxon>Bacilli</taxon>
        <taxon>Bacillales</taxon>
        <taxon>Alicyclobacillaceae</taxon>
        <taxon>Tumebacillus</taxon>
    </lineage>
</organism>
<dbReference type="EMBL" id="QGGL01000003">
    <property type="protein sequence ID" value="PWK15477.1"/>
    <property type="molecule type" value="Genomic_DNA"/>
</dbReference>
<dbReference type="SUPFAM" id="SSF47413">
    <property type="entry name" value="lambda repressor-like DNA-binding domains"/>
    <property type="match status" value="1"/>
</dbReference>
<dbReference type="PROSITE" id="PS50943">
    <property type="entry name" value="HTH_CROC1"/>
    <property type="match status" value="1"/>
</dbReference>
<dbReference type="InterPro" id="IPR001387">
    <property type="entry name" value="Cro/C1-type_HTH"/>
</dbReference>
<feature type="domain" description="HTH cro/C1-type" evidence="1">
    <location>
        <begin position="7"/>
        <end position="61"/>
    </location>
</feature>
<dbReference type="InterPro" id="IPR010982">
    <property type="entry name" value="Lambda_DNA-bd_dom_sf"/>
</dbReference>
<dbReference type="Proteomes" id="UP000245634">
    <property type="component" value="Unassembled WGS sequence"/>
</dbReference>
<proteinExistence type="predicted"/>
<dbReference type="CDD" id="cd00093">
    <property type="entry name" value="HTH_XRE"/>
    <property type="match status" value="1"/>
</dbReference>
<keyword evidence="3" id="KW-1185">Reference proteome</keyword>
<dbReference type="AlphaFoldDB" id="A0A316DBG7"/>
<dbReference type="Pfam" id="PF01381">
    <property type="entry name" value="HTH_3"/>
    <property type="match status" value="1"/>
</dbReference>
<reference evidence="2 3" key="1">
    <citation type="submission" date="2018-05" db="EMBL/GenBank/DDBJ databases">
        <title>Genomic Encyclopedia of Type Strains, Phase IV (KMG-IV): sequencing the most valuable type-strain genomes for metagenomic binning, comparative biology and taxonomic classification.</title>
        <authorList>
            <person name="Goeker M."/>
        </authorList>
    </citation>
    <scope>NUCLEOTIDE SEQUENCE [LARGE SCALE GENOMIC DNA]</scope>
    <source>
        <strain evidence="2 3">DSM 18773</strain>
    </source>
</reference>
<name>A0A316DBG7_9BACL</name>
<evidence type="ECO:0000313" key="3">
    <source>
        <dbReference type="Proteomes" id="UP000245634"/>
    </source>
</evidence>
<gene>
    <name evidence="2" type="ORF">C7459_10313</name>
</gene>
<dbReference type="Gene3D" id="1.10.260.40">
    <property type="entry name" value="lambda repressor-like DNA-binding domains"/>
    <property type="match status" value="1"/>
</dbReference>